<dbReference type="InterPro" id="IPR038120">
    <property type="entry name" value="Rpb1_funnel_sf"/>
</dbReference>
<dbReference type="Pfam" id="PF04997">
    <property type="entry name" value="RNA_pol_Rpb1_1"/>
    <property type="match status" value="1"/>
</dbReference>
<evidence type="ECO:0000256" key="5">
    <source>
        <dbReference type="ARBA" id="ARBA00022695"/>
    </source>
</evidence>
<dbReference type="Gene3D" id="1.10.40.90">
    <property type="match status" value="1"/>
</dbReference>
<dbReference type="Pfam" id="PF04983">
    <property type="entry name" value="RNA_pol_Rpb1_3"/>
    <property type="match status" value="1"/>
</dbReference>
<dbReference type="Gene3D" id="1.10.274.100">
    <property type="entry name" value="RNA polymerase Rpb1, domain 3"/>
    <property type="match status" value="1"/>
</dbReference>
<dbReference type="InterPro" id="IPR042102">
    <property type="entry name" value="RNA_pol_Rpb1_3_sf"/>
</dbReference>
<evidence type="ECO:0000313" key="13">
    <source>
        <dbReference type="EMBL" id="CAI8010708.1"/>
    </source>
</evidence>
<evidence type="ECO:0000256" key="3">
    <source>
        <dbReference type="ARBA" id="ARBA00022478"/>
    </source>
</evidence>
<dbReference type="InterPro" id="IPR012754">
    <property type="entry name" value="DNA-dir_RpoC_beta_prime_bact"/>
</dbReference>
<dbReference type="InterPro" id="IPR007066">
    <property type="entry name" value="RNA_pol_Rpb1_3"/>
</dbReference>
<dbReference type="Gene3D" id="1.10.1790.20">
    <property type="match status" value="1"/>
</dbReference>
<dbReference type="EMBL" id="CASHTH010001059">
    <property type="protein sequence ID" value="CAI8010708.1"/>
    <property type="molecule type" value="Genomic_DNA"/>
</dbReference>
<dbReference type="Gene3D" id="1.10.150.390">
    <property type="match status" value="1"/>
</dbReference>
<dbReference type="SMART" id="SM00663">
    <property type="entry name" value="RPOLA_N"/>
    <property type="match status" value="1"/>
</dbReference>
<dbReference type="Gene3D" id="4.10.860.120">
    <property type="entry name" value="RNA polymerase II, clamp domain"/>
    <property type="match status" value="1"/>
</dbReference>
<proteinExistence type="inferred from homology"/>
<evidence type="ECO:0000256" key="9">
    <source>
        <dbReference type="RuleBase" id="RU004279"/>
    </source>
</evidence>
<keyword evidence="10" id="KW-0175">Coiled coil</keyword>
<evidence type="ECO:0000313" key="14">
    <source>
        <dbReference type="Proteomes" id="UP001174909"/>
    </source>
</evidence>
<evidence type="ECO:0000256" key="8">
    <source>
        <dbReference type="ARBA" id="ARBA00048552"/>
    </source>
</evidence>
<evidence type="ECO:0000256" key="1">
    <source>
        <dbReference type="ARBA" id="ARBA00004026"/>
    </source>
</evidence>
<dbReference type="NCBIfam" id="TIGR02386">
    <property type="entry name" value="rpoC_TIGR"/>
    <property type="match status" value="1"/>
</dbReference>
<dbReference type="CDD" id="cd01609">
    <property type="entry name" value="RNAP_beta'_N"/>
    <property type="match status" value="1"/>
</dbReference>
<dbReference type="GO" id="GO:0031981">
    <property type="term" value="C:nuclear lumen"/>
    <property type="evidence" value="ECO:0007669"/>
    <property type="project" value="UniProtKB-ARBA"/>
</dbReference>
<name>A0AA35RFU2_GEOBA</name>
<accession>A0AA35RFU2</accession>
<dbReference type="InterPro" id="IPR044893">
    <property type="entry name" value="RNA_pol_Rpb1_clamp_domain"/>
</dbReference>
<keyword evidence="4 9" id="KW-0808">Transferase</keyword>
<evidence type="ECO:0000256" key="4">
    <source>
        <dbReference type="ARBA" id="ARBA00022679"/>
    </source>
</evidence>
<dbReference type="Gene3D" id="2.40.40.20">
    <property type="match status" value="1"/>
</dbReference>
<protein>
    <recommendedName>
        <fullName evidence="9">DNA-directed RNA polymerase subunit</fullName>
        <ecNumber evidence="9">2.7.7.6</ecNumber>
    </recommendedName>
</protein>
<comment type="catalytic activity">
    <reaction evidence="8 9">
        <text>RNA(n) + a ribonucleoside 5'-triphosphate = RNA(n+1) + diphosphate</text>
        <dbReference type="Rhea" id="RHEA:21248"/>
        <dbReference type="Rhea" id="RHEA-COMP:14527"/>
        <dbReference type="Rhea" id="RHEA-COMP:17342"/>
        <dbReference type="ChEBI" id="CHEBI:33019"/>
        <dbReference type="ChEBI" id="CHEBI:61557"/>
        <dbReference type="ChEBI" id="CHEBI:140395"/>
        <dbReference type="EC" id="2.7.7.6"/>
    </reaction>
</comment>
<feature type="region of interest" description="Disordered" evidence="11">
    <location>
        <begin position="1167"/>
        <end position="1189"/>
    </location>
</feature>
<dbReference type="InterPro" id="IPR045867">
    <property type="entry name" value="DNA-dir_RpoC_beta_prime"/>
</dbReference>
<comment type="similarity">
    <text evidence="2 9">Belongs to the RNA polymerase beta' chain family.</text>
</comment>
<keyword evidence="3 9" id="KW-0240">DNA-directed RNA polymerase</keyword>
<dbReference type="Gene3D" id="6.10.250.2940">
    <property type="match status" value="1"/>
</dbReference>
<evidence type="ECO:0000259" key="12">
    <source>
        <dbReference type="SMART" id="SM00663"/>
    </source>
</evidence>
<keyword evidence="5 9" id="KW-0548">Nucleotidyltransferase</keyword>
<dbReference type="GO" id="GO:0000428">
    <property type="term" value="C:DNA-directed RNA polymerase complex"/>
    <property type="evidence" value="ECO:0007669"/>
    <property type="project" value="UniProtKB-KW"/>
</dbReference>
<feature type="domain" description="RNA polymerase N-terminal" evidence="12">
    <location>
        <begin position="256"/>
        <end position="537"/>
    </location>
</feature>
<keyword evidence="6" id="KW-0479">Metal-binding</keyword>
<dbReference type="InterPro" id="IPR000722">
    <property type="entry name" value="RNA_pol_asu"/>
</dbReference>
<dbReference type="PANTHER" id="PTHR19376">
    <property type="entry name" value="DNA-DIRECTED RNA POLYMERASE"/>
    <property type="match status" value="1"/>
</dbReference>
<organism evidence="13 14">
    <name type="scientific">Geodia barretti</name>
    <name type="common">Barrett's horny sponge</name>
    <dbReference type="NCBI Taxonomy" id="519541"/>
    <lineage>
        <taxon>Eukaryota</taxon>
        <taxon>Metazoa</taxon>
        <taxon>Porifera</taxon>
        <taxon>Demospongiae</taxon>
        <taxon>Heteroscleromorpha</taxon>
        <taxon>Tetractinellida</taxon>
        <taxon>Astrophorina</taxon>
        <taxon>Geodiidae</taxon>
        <taxon>Geodia</taxon>
    </lineage>
</organism>
<dbReference type="Gene3D" id="1.10.132.30">
    <property type="match status" value="1"/>
</dbReference>
<dbReference type="CDD" id="cd02655">
    <property type="entry name" value="RNAP_beta'_C"/>
    <property type="match status" value="1"/>
</dbReference>
<dbReference type="SUPFAM" id="SSF64484">
    <property type="entry name" value="beta and beta-prime subunits of DNA dependent RNA-polymerase"/>
    <property type="match status" value="1"/>
</dbReference>
<comment type="caution">
    <text evidence="13">The sequence shown here is derived from an EMBL/GenBank/DDBJ whole genome shotgun (WGS) entry which is preliminary data.</text>
</comment>
<feature type="coiled-coil region" evidence="10">
    <location>
        <begin position="212"/>
        <end position="239"/>
    </location>
</feature>
<dbReference type="Pfam" id="PF04998">
    <property type="entry name" value="RNA_pol_Rpb1_5"/>
    <property type="match status" value="1"/>
</dbReference>
<dbReference type="InterPro" id="IPR007080">
    <property type="entry name" value="RNA_pol_Rpb1_1"/>
</dbReference>
<comment type="function">
    <text evidence="1 9">DNA-dependent RNA polymerase catalyzes the transcription of DNA into RNA using the four ribonucleoside triphosphates as substrates.</text>
</comment>
<keyword evidence="14" id="KW-1185">Reference proteome</keyword>
<keyword evidence="7 9" id="KW-0804">Transcription</keyword>
<sequence length="1879" mass="210267">MNTAFDSISIKIASPDQIKDESKKTSCKRRNPAQAVDDSFICPEKGTCSCGEVKKAETINYRSFRPEPEGLFCEAIFGPQKDWECNCGKYKRIKHKGLICDRCGVEITQQRVRRDRLGYIQLAAPVSHIWYFKGIPSRIGTFCELSSRDVERVLYFEGFIVVEVTDPDCPLERGQVLTEIEYIEHSNKYRDGSRDGFRAGTGAEVIRELLSDIDLEAEIEKLTTELEETTSQQKKLKIAKQLKQMADFAEVGQRPEWMILDVIPVIPPDLRPLVPLEGGRFATSDLNDLYRRVINRNNRLRKLIQLRSPEVILRNEKRMLQEAVDAFFDNGRHGRRVTGPGNRPLKSLADVLKGKIGRFRQNLLGKRVDYSGRSVIVVGPELGLHQCGIPKRMAVELFKPFIIERLQAYGHTQTIKRAKHLAEHVDSDSPVWEVVEEVIADHPVLLNRPPTLHRLGIQAFLPVLVEGKSIRIPPLVCKAFNADFDGDQMAVHVPLTVEAQAEAKLLMLSSHNILKPSHGDPIAVPELDMVLGSSFLTKELPEHAADAALLHDAYTTSDPSAFDALREKLWCHRRYAQPEEVITAHVAGQLKLHDSIQLFRASNGDDGKTAEPILTTVGRVIFNQVLPPGLEWEDLNAEADGRQLSNLIHRCFNELGTRTTTEVLEKVQKLAFEYATLSGISPGIMDYITPDNRDTLVSKAQTEIDALLSNVSVSEREEHENEQIRIWLNAITAVEHTMFSILPELETALDGLEVSDKTVVGFSPVHIMADSGARARKNPFMQISAIIGLKAKQSGEILIPPITTSYRDGLDVLDYFNSTYGSRKGLVDTAMKTAASGYLTRKLVDVAQDVRITTEDCGTLNSIQKFATDGGDLAFKISGRTAAEEILNPENGDLLVPSGTVISAQMSEQIDALGIRIAKVRSVLTCQTDDGVCAKCYGNDLTTNHLVNVGEAVGIIAAQSIGEPGTQLTMRTFHTGGAVEDVSEARQRRILSKASGTVRFRDFQPGRTVKKDGELWVATENRANLDGPAYKVQQVNHPDCQLREGELLSEKQYVENTERYKGFDTKTWQYQVTAVLDSGCDLKVWDRLSQAEYARAQIEYGFQRFVIPKYRVTRVQHPKLSLTVGTELTEEKIEQLRDDIRQGINGEWHYLDAETGERIAVESLTAVSGNASSERTNGSADSPDTANASGRDASFNRVYCITEIDKQTSKDFGFKVGDEVAPEEIAPLLSPFEVDTKPVYVVHTAVDEFTVDQTLTAREYEDARTEYQHLEHAFKVEKQDVERHYVTAVYHPDCPLKEGEEVSEPALTRAHRRFTGFDAQRLRHRITQVHHPDCPLKQGDLISESEVKQLNERYPGFVTSQSKSTAGGFKAERMYRVTSVNHSDCPLEVGGLLTQKESSASRRHYKGLEVARHYEVTHIEDGTTALSAGQRLTEIEYKALRKTDASLPEKVKALYHVVSVHHPELDLEVDTELSEEEYKTYHRQFKGFDVELVYQITEDKRDVDERLEVGTILPSKEYRVLDKANLRVTHTVTEVHHPHCKSAVGDELPEEVYNEAAGRFRGFEVDELSLRIRIEVETADGNRVPHVIPTGYSFSLAEGDSIRKAETLAELHERTANLDIVAGIPRVTELFEARRPKRGEAAEIAEIEGYVQSAGMKSGIPTYRIEHEGYQSRLYQIPDEKRRVAEGDWVDAGEPLTDGYLNPHDILSIGRTTIEGISVEGEEAVWSYLVDEVQKVYGKETINDKHVETIVRQMLTKIRITEPGDTNFYPNDEVQRRQFERVNSEIEEKDGTAASGEPILQSISKASLSTDSFISAASFQQTTKVLTDAAVSGQTDRLFGLKENVILGRLIPAGSGFSNFQDLEISSIEPEISETGDDD</sequence>
<dbReference type="EC" id="2.7.7.6" evidence="9"/>
<dbReference type="HAMAP" id="MF_01322">
    <property type="entry name" value="RNApol_bact_RpoC"/>
    <property type="match status" value="1"/>
</dbReference>
<evidence type="ECO:0000256" key="7">
    <source>
        <dbReference type="ARBA" id="ARBA00023163"/>
    </source>
</evidence>
<dbReference type="InterPro" id="IPR006592">
    <property type="entry name" value="RNA_pol_N"/>
</dbReference>
<dbReference type="PANTHER" id="PTHR19376:SF54">
    <property type="entry name" value="DNA-DIRECTED RNA POLYMERASE SUBUNIT BETA"/>
    <property type="match status" value="1"/>
</dbReference>
<dbReference type="InterPro" id="IPR007081">
    <property type="entry name" value="RNA_pol_Rpb1_5"/>
</dbReference>
<dbReference type="Pfam" id="PF00623">
    <property type="entry name" value="RNA_pol_Rpb1_2"/>
    <property type="match status" value="1"/>
</dbReference>
<feature type="compositionally biased region" description="Polar residues" evidence="11">
    <location>
        <begin position="1167"/>
        <end position="1188"/>
    </location>
</feature>
<dbReference type="GO" id="GO:0003899">
    <property type="term" value="F:DNA-directed RNA polymerase activity"/>
    <property type="evidence" value="ECO:0007669"/>
    <property type="project" value="UniProtKB-EC"/>
</dbReference>
<evidence type="ECO:0000256" key="10">
    <source>
        <dbReference type="SAM" id="Coils"/>
    </source>
</evidence>
<reference evidence="13" key="1">
    <citation type="submission" date="2023-03" db="EMBL/GenBank/DDBJ databases">
        <authorList>
            <person name="Steffen K."/>
            <person name="Cardenas P."/>
        </authorList>
    </citation>
    <scope>NUCLEOTIDE SEQUENCE</scope>
</reference>
<evidence type="ECO:0000256" key="2">
    <source>
        <dbReference type="ARBA" id="ARBA00006460"/>
    </source>
</evidence>
<dbReference type="Proteomes" id="UP001174909">
    <property type="component" value="Unassembled WGS sequence"/>
</dbReference>
<dbReference type="GO" id="GO:0006351">
    <property type="term" value="P:DNA-templated transcription"/>
    <property type="evidence" value="ECO:0007669"/>
    <property type="project" value="InterPro"/>
</dbReference>
<dbReference type="GO" id="GO:0046872">
    <property type="term" value="F:metal ion binding"/>
    <property type="evidence" value="ECO:0007669"/>
    <property type="project" value="UniProtKB-KW"/>
</dbReference>
<gene>
    <name evidence="13" type="ORF">GBAR_LOCUS7020</name>
</gene>
<evidence type="ECO:0000256" key="11">
    <source>
        <dbReference type="SAM" id="MobiDB-lite"/>
    </source>
</evidence>
<evidence type="ECO:0000256" key="6">
    <source>
        <dbReference type="ARBA" id="ARBA00022723"/>
    </source>
</evidence>
<dbReference type="Gene3D" id="2.40.50.100">
    <property type="match status" value="1"/>
</dbReference>
<dbReference type="GO" id="GO:0003677">
    <property type="term" value="F:DNA binding"/>
    <property type="evidence" value="ECO:0007669"/>
    <property type="project" value="InterPro"/>
</dbReference>